<name>A0AAD8LFK8_TARER</name>
<evidence type="ECO:0000313" key="3">
    <source>
        <dbReference type="Proteomes" id="UP001229421"/>
    </source>
</evidence>
<sequence length="87" mass="9742">MNEMNPNRIIVSIKLSVIDPIPEPCNFRENRKWLISLHIDKAHAMLQSSLPKRNITCAQYKARSSNTSEVPNSSTSEAPSESGSNPY</sequence>
<evidence type="ECO:0000313" key="2">
    <source>
        <dbReference type="EMBL" id="KAK1438116.1"/>
    </source>
</evidence>
<comment type="caution">
    <text evidence="2">The sequence shown here is derived from an EMBL/GenBank/DDBJ whole genome shotgun (WGS) entry which is preliminary data.</text>
</comment>
<protein>
    <submittedName>
        <fullName evidence="2">Uncharacterized protein</fullName>
    </submittedName>
</protein>
<reference evidence="2" key="1">
    <citation type="journal article" date="2023" name="bioRxiv">
        <title>Improved chromosome-level genome assembly for marigold (Tagetes erecta).</title>
        <authorList>
            <person name="Jiang F."/>
            <person name="Yuan L."/>
            <person name="Wang S."/>
            <person name="Wang H."/>
            <person name="Xu D."/>
            <person name="Wang A."/>
            <person name="Fan W."/>
        </authorList>
    </citation>
    <scope>NUCLEOTIDE SEQUENCE</scope>
    <source>
        <strain evidence="2">WSJ</strain>
        <tissue evidence="2">Leaf</tissue>
    </source>
</reference>
<dbReference type="AlphaFoldDB" id="A0AAD8LFK8"/>
<keyword evidence="3" id="KW-1185">Reference proteome</keyword>
<dbReference type="EMBL" id="JAUHHV010000001">
    <property type="protein sequence ID" value="KAK1438116.1"/>
    <property type="molecule type" value="Genomic_DNA"/>
</dbReference>
<dbReference type="Proteomes" id="UP001229421">
    <property type="component" value="Unassembled WGS sequence"/>
</dbReference>
<feature type="compositionally biased region" description="Low complexity" evidence="1">
    <location>
        <begin position="71"/>
        <end position="87"/>
    </location>
</feature>
<gene>
    <name evidence="2" type="ORF">QVD17_03919</name>
</gene>
<proteinExistence type="predicted"/>
<evidence type="ECO:0000256" key="1">
    <source>
        <dbReference type="SAM" id="MobiDB-lite"/>
    </source>
</evidence>
<accession>A0AAD8LFK8</accession>
<feature type="region of interest" description="Disordered" evidence="1">
    <location>
        <begin position="60"/>
        <end position="87"/>
    </location>
</feature>
<organism evidence="2 3">
    <name type="scientific">Tagetes erecta</name>
    <name type="common">African marigold</name>
    <dbReference type="NCBI Taxonomy" id="13708"/>
    <lineage>
        <taxon>Eukaryota</taxon>
        <taxon>Viridiplantae</taxon>
        <taxon>Streptophyta</taxon>
        <taxon>Embryophyta</taxon>
        <taxon>Tracheophyta</taxon>
        <taxon>Spermatophyta</taxon>
        <taxon>Magnoliopsida</taxon>
        <taxon>eudicotyledons</taxon>
        <taxon>Gunneridae</taxon>
        <taxon>Pentapetalae</taxon>
        <taxon>asterids</taxon>
        <taxon>campanulids</taxon>
        <taxon>Asterales</taxon>
        <taxon>Asteraceae</taxon>
        <taxon>Asteroideae</taxon>
        <taxon>Heliantheae alliance</taxon>
        <taxon>Tageteae</taxon>
        <taxon>Tagetes</taxon>
    </lineage>
</organism>